<dbReference type="GO" id="GO:0042597">
    <property type="term" value="C:periplasmic space"/>
    <property type="evidence" value="ECO:0007669"/>
    <property type="project" value="UniProtKB-ARBA"/>
</dbReference>
<evidence type="ECO:0000256" key="6">
    <source>
        <dbReference type="SAM" id="SignalP"/>
    </source>
</evidence>
<dbReference type="Pfam" id="PF00496">
    <property type="entry name" value="SBP_bac_5"/>
    <property type="match status" value="1"/>
</dbReference>
<keyword evidence="9" id="KW-1185">Reference proteome</keyword>
<comment type="similarity">
    <text evidence="2">Belongs to the bacterial solute-binding protein 5 family.</text>
</comment>
<name>D1CEI3_THET1</name>
<reference evidence="9" key="1">
    <citation type="journal article" date="2010" name="Stand. Genomic Sci.">
        <title>Complete genome sequence of 'Thermobaculum terrenum' type strain (YNP1).</title>
        <authorList>
            <person name="Kiss H."/>
            <person name="Cleland D."/>
            <person name="Lapidus A."/>
            <person name="Lucas S."/>
            <person name="Glavina Del Rio T."/>
            <person name="Nolan M."/>
            <person name="Tice H."/>
            <person name="Han C."/>
            <person name="Goodwin L."/>
            <person name="Pitluck S."/>
            <person name="Liolios K."/>
            <person name="Ivanova N."/>
            <person name="Mavromatis K."/>
            <person name="Ovchinnikova G."/>
            <person name="Pati A."/>
            <person name="Chen A."/>
            <person name="Palaniappan K."/>
            <person name="Land M."/>
            <person name="Hauser L."/>
            <person name="Chang Y."/>
            <person name="Jeffries C."/>
            <person name="Lu M."/>
            <person name="Brettin T."/>
            <person name="Detter J."/>
            <person name="Goker M."/>
            <person name="Tindall B."/>
            <person name="Beck B."/>
            <person name="McDermott T."/>
            <person name="Woyke T."/>
            <person name="Bristow J."/>
            <person name="Eisen J."/>
            <person name="Markowitz V."/>
            <person name="Hugenholtz P."/>
            <person name="Kyrpides N."/>
            <person name="Klenk H."/>
            <person name="Cheng J."/>
        </authorList>
    </citation>
    <scope>NUCLEOTIDE SEQUENCE [LARGE SCALE GENOMIC DNA]</scope>
    <source>
        <strain evidence="9">ATCC BAA-798 / YNP1</strain>
    </source>
</reference>
<evidence type="ECO:0000256" key="5">
    <source>
        <dbReference type="SAM" id="MobiDB-lite"/>
    </source>
</evidence>
<dbReference type="GO" id="GO:0015833">
    <property type="term" value="P:peptide transport"/>
    <property type="evidence" value="ECO:0007669"/>
    <property type="project" value="TreeGrafter"/>
</dbReference>
<dbReference type="KEGG" id="ttr:Tter_0418"/>
<dbReference type="RefSeq" id="WP_012874374.1">
    <property type="nucleotide sequence ID" value="NC_013525.1"/>
</dbReference>
<dbReference type="EMBL" id="CP001825">
    <property type="protein sequence ID" value="ACZ41339.1"/>
    <property type="molecule type" value="Genomic_DNA"/>
</dbReference>
<keyword evidence="4 6" id="KW-0732">Signal</keyword>
<dbReference type="Proteomes" id="UP000000323">
    <property type="component" value="Chromosome 1"/>
</dbReference>
<dbReference type="InterPro" id="IPR039424">
    <property type="entry name" value="SBP_5"/>
</dbReference>
<protein>
    <submittedName>
        <fullName evidence="8">Extracellular solute-binding protein family 5</fullName>
    </submittedName>
</protein>
<dbReference type="PANTHER" id="PTHR30290">
    <property type="entry name" value="PERIPLASMIC BINDING COMPONENT OF ABC TRANSPORTER"/>
    <property type="match status" value="1"/>
</dbReference>
<evidence type="ECO:0000313" key="9">
    <source>
        <dbReference type="Proteomes" id="UP000000323"/>
    </source>
</evidence>
<dbReference type="PROSITE" id="PS51257">
    <property type="entry name" value="PROKAR_LIPOPROTEIN"/>
    <property type="match status" value="1"/>
</dbReference>
<dbReference type="HOGENOM" id="CLU_017028_0_3_0"/>
<feature type="signal peptide" evidence="6">
    <location>
        <begin position="1"/>
        <end position="25"/>
    </location>
</feature>
<gene>
    <name evidence="8" type="ordered locus">Tter_0418</name>
</gene>
<accession>D1CEI3</accession>
<dbReference type="GO" id="GO:0043190">
    <property type="term" value="C:ATP-binding cassette (ABC) transporter complex"/>
    <property type="evidence" value="ECO:0007669"/>
    <property type="project" value="InterPro"/>
</dbReference>
<dbReference type="Gene3D" id="3.10.105.10">
    <property type="entry name" value="Dipeptide-binding Protein, Domain 3"/>
    <property type="match status" value="1"/>
</dbReference>
<dbReference type="GO" id="GO:0030313">
    <property type="term" value="C:cell envelope"/>
    <property type="evidence" value="ECO:0007669"/>
    <property type="project" value="UniProtKB-SubCell"/>
</dbReference>
<dbReference type="Gene3D" id="3.90.76.10">
    <property type="entry name" value="Dipeptide-binding Protein, Domain 1"/>
    <property type="match status" value="1"/>
</dbReference>
<dbReference type="InterPro" id="IPR000914">
    <property type="entry name" value="SBP_5_dom"/>
</dbReference>
<evidence type="ECO:0000259" key="7">
    <source>
        <dbReference type="Pfam" id="PF00496"/>
    </source>
</evidence>
<dbReference type="SUPFAM" id="SSF53850">
    <property type="entry name" value="Periplasmic binding protein-like II"/>
    <property type="match status" value="1"/>
</dbReference>
<dbReference type="CDD" id="cd08504">
    <property type="entry name" value="PBP2_OppA"/>
    <property type="match status" value="1"/>
</dbReference>
<dbReference type="PIRSF" id="PIRSF002741">
    <property type="entry name" value="MppA"/>
    <property type="match status" value="1"/>
</dbReference>
<feature type="domain" description="Solute-binding protein family 5" evidence="7">
    <location>
        <begin position="153"/>
        <end position="528"/>
    </location>
</feature>
<organism evidence="8 9">
    <name type="scientific">Thermobaculum terrenum (strain ATCC BAA-798 / CCMEE 7001 / YNP1)</name>
    <dbReference type="NCBI Taxonomy" id="525904"/>
    <lineage>
        <taxon>Bacteria</taxon>
        <taxon>Bacillati</taxon>
        <taxon>Chloroflexota</taxon>
        <taxon>Chloroflexia</taxon>
        <taxon>Candidatus Thermobaculales</taxon>
        <taxon>Candidatus Thermobaculaceae</taxon>
        <taxon>Thermobaculum</taxon>
    </lineage>
</organism>
<sequence>MDSHKRSFKMLLATGVMSLFLAACGGGGGGQTPTPSTASPSPSPAASPTPVASPVASPTPAASATPAVSQTPTVSETPTTGGQTSGGQAYKLGPALMGGGAENPDADPNATLTIDYAKGAQTFDPQVESFVNEIQVSSQVFAPLLALDKDNNLVANAAESMTVSPDGKTYTFKIRSGMTYSDGKPVTAENYAYAIKRACDPNVNGKYSSILYAIQGCQAWREADLEKDKAKLPQLKAVVDKAVTATDDQTLVIKLTQPAGYFPYVMATWVTYPSRQDLVEAGGTNWWKDPKYFIGNGPFKMVSYNPQQGVVFERNDNYFRGKPGVAKLVFKVINDPQVGFLAYQRGELDAVGISSDQLPQIKGDLQKQLVRQVDAATFYIGFNLEKKPFDNQKVRQAIAYALNREQYIRQINGGVGKPAGTFIPPGIPGHQDEVQQTYDPEKARQLLAEAGYPNGRGFPPQKLYYDAEDSAAKKRAIFIQQNLKQVLNIDIVATPLESTTLQSMLNDRSKNPPIYRLGWIQDYPHPQDWDSLVFGNNSPLAPNGWNDPEFNALVNKADKLPIDQAIPLYQQAEKILVEKAPVAFQFHSESLVLIKPNVKGVSHHLSDPLGLIYESDKIYKTK</sequence>
<evidence type="ECO:0000256" key="2">
    <source>
        <dbReference type="ARBA" id="ARBA00005695"/>
    </source>
</evidence>
<dbReference type="GO" id="GO:1904680">
    <property type="term" value="F:peptide transmembrane transporter activity"/>
    <property type="evidence" value="ECO:0007669"/>
    <property type="project" value="TreeGrafter"/>
</dbReference>
<dbReference type="AlphaFoldDB" id="D1CEI3"/>
<dbReference type="PANTHER" id="PTHR30290:SF10">
    <property type="entry name" value="PERIPLASMIC OLIGOPEPTIDE-BINDING PROTEIN-RELATED"/>
    <property type="match status" value="1"/>
</dbReference>
<dbReference type="OrthoDB" id="9783874at2"/>
<evidence type="ECO:0000256" key="4">
    <source>
        <dbReference type="ARBA" id="ARBA00022729"/>
    </source>
</evidence>
<feature type="region of interest" description="Disordered" evidence="5">
    <location>
        <begin position="26"/>
        <end position="110"/>
    </location>
</feature>
<evidence type="ECO:0000313" key="8">
    <source>
        <dbReference type="EMBL" id="ACZ41339.1"/>
    </source>
</evidence>
<dbReference type="InterPro" id="IPR030678">
    <property type="entry name" value="Peptide/Ni-bd"/>
</dbReference>
<proteinExistence type="inferred from homology"/>
<dbReference type="eggNOG" id="COG4166">
    <property type="taxonomic scope" value="Bacteria"/>
</dbReference>
<feature type="chain" id="PRO_5003021985" evidence="6">
    <location>
        <begin position="26"/>
        <end position="622"/>
    </location>
</feature>
<evidence type="ECO:0000256" key="3">
    <source>
        <dbReference type="ARBA" id="ARBA00022448"/>
    </source>
</evidence>
<feature type="compositionally biased region" description="Low complexity" evidence="5">
    <location>
        <begin position="48"/>
        <end position="88"/>
    </location>
</feature>
<dbReference type="Gene3D" id="3.40.190.10">
    <property type="entry name" value="Periplasmic binding protein-like II"/>
    <property type="match status" value="1"/>
</dbReference>
<comment type="subcellular location">
    <subcellularLocation>
        <location evidence="1">Cell envelope</location>
    </subcellularLocation>
</comment>
<evidence type="ECO:0000256" key="1">
    <source>
        <dbReference type="ARBA" id="ARBA00004196"/>
    </source>
</evidence>
<keyword evidence="3" id="KW-0813">Transport</keyword>
<dbReference type="STRING" id="525904.Tter_0418"/>